<sequence>MDTSGGHWTLIQRRSKGDQDFNKDWNYYKNGFGDVATGDFWLGNEILHQLTTNEDYMLRIDLWESTGKYKYAEYNTFEVLAEKDNFRLVLAGYHGNASDAMGYHNGMAFSTLIEIMIQAKPLIVLTFTTVDGGITTANMLTSMDATVLVSHGMTLMAKNGLS</sequence>
<proteinExistence type="predicted"/>
<dbReference type="GO" id="GO:0005615">
    <property type="term" value="C:extracellular space"/>
    <property type="evidence" value="ECO:0007669"/>
    <property type="project" value="TreeGrafter"/>
</dbReference>
<accession>A0AAV4W2X8</accession>
<dbReference type="PANTHER" id="PTHR19143">
    <property type="entry name" value="FIBRINOGEN/TENASCIN/ANGIOPOEITIN"/>
    <property type="match status" value="1"/>
</dbReference>
<dbReference type="EMBL" id="BPLR01015569">
    <property type="protein sequence ID" value="GIY77027.1"/>
    <property type="molecule type" value="Genomic_DNA"/>
</dbReference>
<name>A0AAV4W2X8_CAEEX</name>
<dbReference type="Proteomes" id="UP001054945">
    <property type="component" value="Unassembled WGS sequence"/>
</dbReference>
<comment type="caution">
    <text evidence="2">The sequence shown here is derived from an EMBL/GenBank/DDBJ whole genome shotgun (WGS) entry which is preliminary data.</text>
</comment>
<dbReference type="InterPro" id="IPR014716">
    <property type="entry name" value="Fibrinogen_a/b/g_C_1"/>
</dbReference>
<gene>
    <name evidence="2" type="primary">ANGPTL7</name>
    <name evidence="2" type="ORF">CEXT_721</name>
</gene>
<dbReference type="Gene3D" id="3.90.215.10">
    <property type="entry name" value="Gamma Fibrinogen, chain A, domain 1"/>
    <property type="match status" value="1"/>
</dbReference>
<evidence type="ECO:0000259" key="1">
    <source>
        <dbReference type="PROSITE" id="PS51406"/>
    </source>
</evidence>
<protein>
    <submittedName>
        <fullName evidence="2">Angiopoietin-related protein 7</fullName>
    </submittedName>
</protein>
<dbReference type="Pfam" id="PF00147">
    <property type="entry name" value="Fibrinogen_C"/>
    <property type="match status" value="1"/>
</dbReference>
<dbReference type="SMART" id="SM00186">
    <property type="entry name" value="FBG"/>
    <property type="match status" value="1"/>
</dbReference>
<feature type="domain" description="Fibrinogen C-terminal" evidence="1">
    <location>
        <begin position="1"/>
        <end position="111"/>
    </location>
</feature>
<dbReference type="AlphaFoldDB" id="A0AAV4W2X8"/>
<keyword evidence="3" id="KW-1185">Reference proteome</keyword>
<dbReference type="InterPro" id="IPR036056">
    <property type="entry name" value="Fibrinogen-like_C"/>
</dbReference>
<dbReference type="InterPro" id="IPR050373">
    <property type="entry name" value="Fibrinogen_C-term_domain"/>
</dbReference>
<evidence type="ECO:0000313" key="3">
    <source>
        <dbReference type="Proteomes" id="UP001054945"/>
    </source>
</evidence>
<dbReference type="PROSITE" id="PS51406">
    <property type="entry name" value="FIBRINOGEN_C_2"/>
    <property type="match status" value="1"/>
</dbReference>
<organism evidence="2 3">
    <name type="scientific">Caerostris extrusa</name>
    <name type="common">Bark spider</name>
    <name type="synonym">Caerostris bankana</name>
    <dbReference type="NCBI Taxonomy" id="172846"/>
    <lineage>
        <taxon>Eukaryota</taxon>
        <taxon>Metazoa</taxon>
        <taxon>Ecdysozoa</taxon>
        <taxon>Arthropoda</taxon>
        <taxon>Chelicerata</taxon>
        <taxon>Arachnida</taxon>
        <taxon>Araneae</taxon>
        <taxon>Araneomorphae</taxon>
        <taxon>Entelegynae</taxon>
        <taxon>Araneoidea</taxon>
        <taxon>Araneidae</taxon>
        <taxon>Caerostris</taxon>
    </lineage>
</organism>
<dbReference type="InterPro" id="IPR002181">
    <property type="entry name" value="Fibrinogen_a/b/g_C_dom"/>
</dbReference>
<reference evidence="2 3" key="1">
    <citation type="submission" date="2021-06" db="EMBL/GenBank/DDBJ databases">
        <title>Caerostris extrusa draft genome.</title>
        <authorList>
            <person name="Kono N."/>
            <person name="Arakawa K."/>
        </authorList>
    </citation>
    <scope>NUCLEOTIDE SEQUENCE [LARGE SCALE GENOMIC DNA]</scope>
</reference>
<dbReference type="SUPFAM" id="SSF56496">
    <property type="entry name" value="Fibrinogen C-terminal domain-like"/>
    <property type="match status" value="1"/>
</dbReference>
<evidence type="ECO:0000313" key="2">
    <source>
        <dbReference type="EMBL" id="GIY77027.1"/>
    </source>
</evidence>